<dbReference type="HOGENOM" id="CLU_1975440_0_0_1"/>
<sequence>MWQRLLVSRCQFPHVRLGQFQYLKVEFYLTKTPTSDFVNILKWETKRLVCWSLWWGNAVQGIEEGFASQSFLILFTAPPLVPRHVLGLLQHVVTVPTRNWDEGNSLGVVTDLLQISRHLLADFFETD</sequence>
<dbReference type="InParanoid" id="H2XPY9"/>
<proteinExistence type="predicted"/>
<reference evidence="2" key="1">
    <citation type="journal article" date="2002" name="Science">
        <title>The draft genome of Ciona intestinalis: insights into chordate and vertebrate origins.</title>
        <authorList>
            <person name="Dehal P."/>
            <person name="Satou Y."/>
            <person name="Campbell R.K."/>
            <person name="Chapman J."/>
            <person name="Degnan B."/>
            <person name="De Tomaso A."/>
            <person name="Davidson B."/>
            <person name="Di Gregorio A."/>
            <person name="Gelpke M."/>
            <person name="Goodstein D.M."/>
            <person name="Harafuji N."/>
            <person name="Hastings K.E."/>
            <person name="Ho I."/>
            <person name="Hotta K."/>
            <person name="Huang W."/>
            <person name="Kawashima T."/>
            <person name="Lemaire P."/>
            <person name="Martinez D."/>
            <person name="Meinertzhagen I.A."/>
            <person name="Necula S."/>
            <person name="Nonaka M."/>
            <person name="Putnam N."/>
            <person name="Rash S."/>
            <person name="Saiga H."/>
            <person name="Satake M."/>
            <person name="Terry A."/>
            <person name="Yamada L."/>
            <person name="Wang H.G."/>
            <person name="Awazu S."/>
            <person name="Azumi K."/>
            <person name="Boore J."/>
            <person name="Branno M."/>
            <person name="Chin-Bow S."/>
            <person name="DeSantis R."/>
            <person name="Doyle S."/>
            <person name="Francino P."/>
            <person name="Keys D.N."/>
            <person name="Haga S."/>
            <person name="Hayashi H."/>
            <person name="Hino K."/>
            <person name="Imai K.S."/>
            <person name="Inaba K."/>
            <person name="Kano S."/>
            <person name="Kobayashi K."/>
            <person name="Kobayashi M."/>
            <person name="Lee B.I."/>
            <person name="Makabe K.W."/>
            <person name="Manohar C."/>
            <person name="Matassi G."/>
            <person name="Medina M."/>
            <person name="Mochizuki Y."/>
            <person name="Mount S."/>
            <person name="Morishita T."/>
            <person name="Miura S."/>
            <person name="Nakayama A."/>
            <person name="Nishizaka S."/>
            <person name="Nomoto H."/>
            <person name="Ohta F."/>
            <person name="Oishi K."/>
            <person name="Rigoutsos I."/>
            <person name="Sano M."/>
            <person name="Sasaki A."/>
            <person name="Sasakura Y."/>
            <person name="Shoguchi E."/>
            <person name="Shin-i T."/>
            <person name="Spagnuolo A."/>
            <person name="Stainier D."/>
            <person name="Suzuki M.M."/>
            <person name="Tassy O."/>
            <person name="Takatori N."/>
            <person name="Tokuoka M."/>
            <person name="Yagi K."/>
            <person name="Yoshizaki F."/>
            <person name="Wada S."/>
            <person name="Zhang C."/>
            <person name="Hyatt P.D."/>
            <person name="Larimer F."/>
            <person name="Detter C."/>
            <person name="Doggett N."/>
            <person name="Glavina T."/>
            <person name="Hawkins T."/>
            <person name="Richardson P."/>
            <person name="Lucas S."/>
            <person name="Kohara Y."/>
            <person name="Levine M."/>
            <person name="Satoh N."/>
            <person name="Rokhsar D.S."/>
        </authorList>
    </citation>
    <scope>NUCLEOTIDE SEQUENCE [LARGE SCALE GENOMIC DNA]</scope>
</reference>
<accession>H2XPY9</accession>
<dbReference type="Proteomes" id="UP000008144">
    <property type="component" value="Chromosome 14"/>
</dbReference>
<evidence type="ECO:0000313" key="1">
    <source>
        <dbReference type="Ensembl" id="ENSCINP00000031723.1"/>
    </source>
</evidence>
<organism evidence="1 2">
    <name type="scientific">Ciona intestinalis</name>
    <name type="common">Transparent sea squirt</name>
    <name type="synonym">Ascidia intestinalis</name>
    <dbReference type="NCBI Taxonomy" id="7719"/>
    <lineage>
        <taxon>Eukaryota</taxon>
        <taxon>Metazoa</taxon>
        <taxon>Chordata</taxon>
        <taxon>Tunicata</taxon>
        <taxon>Ascidiacea</taxon>
        <taxon>Phlebobranchia</taxon>
        <taxon>Cionidae</taxon>
        <taxon>Ciona</taxon>
    </lineage>
</organism>
<dbReference type="Ensembl" id="ENSCINT00000033831.1">
    <property type="protein sequence ID" value="ENSCINP00000031723.1"/>
    <property type="gene ID" value="ENSCING00000017991.1"/>
</dbReference>
<evidence type="ECO:0000313" key="2">
    <source>
        <dbReference type="Proteomes" id="UP000008144"/>
    </source>
</evidence>
<name>H2XPY9_CIOIN</name>
<dbReference type="AlphaFoldDB" id="H2XPY9"/>
<dbReference type="EMBL" id="EAAA01001170">
    <property type="status" value="NOT_ANNOTATED_CDS"/>
    <property type="molecule type" value="Genomic_DNA"/>
</dbReference>
<reference evidence="1" key="4">
    <citation type="submission" date="2025-09" db="UniProtKB">
        <authorList>
            <consortium name="Ensembl"/>
        </authorList>
    </citation>
    <scope>IDENTIFICATION</scope>
</reference>
<reference evidence="1" key="2">
    <citation type="journal article" date="2008" name="Genome Biol.">
        <title>Improved genome assembly and evidence-based global gene model set for the chordate Ciona intestinalis: new insight into intron and operon populations.</title>
        <authorList>
            <person name="Satou Y."/>
            <person name="Mineta K."/>
            <person name="Ogasawara M."/>
            <person name="Sasakura Y."/>
            <person name="Shoguchi E."/>
            <person name="Ueno K."/>
            <person name="Yamada L."/>
            <person name="Matsumoto J."/>
            <person name="Wasserscheid J."/>
            <person name="Dewar K."/>
            <person name="Wiley G.B."/>
            <person name="Macmil S.L."/>
            <person name="Roe B.A."/>
            <person name="Zeller R.W."/>
            <person name="Hastings K.E."/>
            <person name="Lemaire P."/>
            <person name="Lindquist E."/>
            <person name="Endo T."/>
            <person name="Hotta K."/>
            <person name="Inaba K."/>
        </authorList>
    </citation>
    <scope>NUCLEOTIDE SEQUENCE [LARGE SCALE GENOMIC DNA]</scope>
    <source>
        <strain evidence="1">wild type</strain>
    </source>
</reference>
<keyword evidence="2" id="KW-1185">Reference proteome</keyword>
<protein>
    <submittedName>
        <fullName evidence="1">Uncharacterized protein</fullName>
    </submittedName>
</protein>
<dbReference type="STRING" id="7719.ENSCINP00000031723"/>
<reference evidence="1" key="3">
    <citation type="submission" date="2025-08" db="UniProtKB">
        <authorList>
            <consortium name="Ensembl"/>
        </authorList>
    </citation>
    <scope>IDENTIFICATION</scope>
</reference>